<dbReference type="SMART" id="SM00382">
    <property type="entry name" value="AAA"/>
    <property type="match status" value="1"/>
</dbReference>
<evidence type="ECO:0000256" key="3">
    <source>
        <dbReference type="ARBA" id="ARBA00022840"/>
    </source>
</evidence>
<dbReference type="EMBL" id="JBHPBY010000198">
    <property type="protein sequence ID" value="MFC1851540.1"/>
    <property type="molecule type" value="Genomic_DNA"/>
</dbReference>
<evidence type="ECO:0000313" key="6">
    <source>
        <dbReference type="Proteomes" id="UP001594351"/>
    </source>
</evidence>
<dbReference type="Pfam" id="PF12002">
    <property type="entry name" value="MgsA_C"/>
    <property type="match status" value="1"/>
</dbReference>
<dbReference type="Gene3D" id="1.10.3710.10">
    <property type="entry name" value="DNA polymerase III clamp loader subunits, C-terminal domain"/>
    <property type="match status" value="1"/>
</dbReference>
<evidence type="ECO:0000256" key="1">
    <source>
        <dbReference type="ARBA" id="ARBA00008959"/>
    </source>
</evidence>
<dbReference type="Pfam" id="PF00004">
    <property type="entry name" value="AAA"/>
    <property type="match status" value="1"/>
</dbReference>
<organism evidence="5 6">
    <name type="scientific">candidate division CSSED10-310 bacterium</name>
    <dbReference type="NCBI Taxonomy" id="2855610"/>
    <lineage>
        <taxon>Bacteria</taxon>
        <taxon>Bacteria division CSSED10-310</taxon>
    </lineage>
</organism>
<sequence length="455" mass="51372">MVEKQRNIFEQSGEAFRKKHAPLAHRMCPRVLEDFVGQEKLLQPGKILYNMIVEDTIVSMILWGPPGTGKTSLARIIAQQTGSKFVFFSAVISGIKEVKEVITQAKHDLGYYNHRTIMFIDEIHRFNKAQQDAFLPHIENGTILFIGATTENPSFEVNTPLLSRLKVFILEPLTIDHLKRICERALADSERGLASFKAVAPQEIITDICFLADGDARIALNTLELAVISTKANEQGQRLITREKIFDIVQKRVLLYDKSSEEHFNLISAFHKALRGSDPDGSIYWLTRMLDAGEDPLFIARRLIRSASEDVGLADPNALQVCIAARDAYRFLGLPEGALALFQAAIYVATAPKSNALYQAQKAVTEEIKQTGSLPVPLHIRNAPTDLMKDVGYGKGYQYAHDFPEAIETQDYLPAQLLGRTYYHPKEAGYEKLIKERIDYWLKKRVELRQKNEEA</sequence>
<dbReference type="Gene3D" id="1.20.272.10">
    <property type="match status" value="1"/>
</dbReference>
<evidence type="ECO:0000259" key="4">
    <source>
        <dbReference type="SMART" id="SM00382"/>
    </source>
</evidence>
<dbReference type="SUPFAM" id="SSF52540">
    <property type="entry name" value="P-loop containing nucleoside triphosphate hydrolases"/>
    <property type="match status" value="1"/>
</dbReference>
<name>A0ABV6YZB1_UNCC1</name>
<dbReference type="Gene3D" id="3.40.50.300">
    <property type="entry name" value="P-loop containing nucleotide triphosphate hydrolases"/>
    <property type="match status" value="1"/>
</dbReference>
<dbReference type="CDD" id="cd00009">
    <property type="entry name" value="AAA"/>
    <property type="match status" value="1"/>
</dbReference>
<evidence type="ECO:0000313" key="5">
    <source>
        <dbReference type="EMBL" id="MFC1851540.1"/>
    </source>
</evidence>
<proteinExistence type="inferred from homology"/>
<comment type="similarity">
    <text evidence="1">Belongs to the AAA ATPase family. RarA/MGS1/WRNIP1 subfamily.</text>
</comment>
<dbReference type="CDD" id="cd18139">
    <property type="entry name" value="HLD_clamp_RarA"/>
    <property type="match status" value="1"/>
</dbReference>
<dbReference type="InterPro" id="IPR008921">
    <property type="entry name" value="DNA_pol3_clamp-load_cplx_C"/>
</dbReference>
<feature type="domain" description="AAA+ ATPase" evidence="4">
    <location>
        <begin position="56"/>
        <end position="173"/>
    </location>
</feature>
<dbReference type="SUPFAM" id="SSF48019">
    <property type="entry name" value="post-AAA+ oligomerization domain-like"/>
    <property type="match status" value="1"/>
</dbReference>
<dbReference type="InterPro" id="IPR051314">
    <property type="entry name" value="AAA_ATPase_RarA/MGS1/WRNIP1"/>
</dbReference>
<dbReference type="InterPro" id="IPR021886">
    <property type="entry name" value="MgsA_C"/>
</dbReference>
<keyword evidence="6" id="KW-1185">Reference proteome</keyword>
<dbReference type="InterPro" id="IPR003593">
    <property type="entry name" value="AAA+_ATPase"/>
</dbReference>
<evidence type="ECO:0000256" key="2">
    <source>
        <dbReference type="ARBA" id="ARBA00022741"/>
    </source>
</evidence>
<dbReference type="Proteomes" id="UP001594351">
    <property type="component" value="Unassembled WGS sequence"/>
</dbReference>
<accession>A0ABV6YZB1</accession>
<reference evidence="5 6" key="1">
    <citation type="submission" date="2024-09" db="EMBL/GenBank/DDBJ databases">
        <title>Laminarin stimulates single cell rates of sulfate reduction while oxygen inhibits transcriptomic activity in coastal marine sediment.</title>
        <authorList>
            <person name="Lindsay M."/>
            <person name="Orcutt B."/>
            <person name="Emerson D."/>
            <person name="Stepanauskas R."/>
            <person name="D'Angelo T."/>
        </authorList>
    </citation>
    <scope>NUCLEOTIDE SEQUENCE [LARGE SCALE GENOMIC DNA]</scope>
    <source>
        <strain evidence="5">SAG AM-311-K15</strain>
    </source>
</reference>
<comment type="caution">
    <text evidence="5">The sequence shown here is derived from an EMBL/GenBank/DDBJ whole genome shotgun (WGS) entry which is preliminary data.</text>
</comment>
<protein>
    <submittedName>
        <fullName evidence="5">Replication-associated recombination protein A</fullName>
    </submittedName>
</protein>
<gene>
    <name evidence="5" type="ORF">ACFL27_15195</name>
</gene>
<dbReference type="InterPro" id="IPR032423">
    <property type="entry name" value="AAA_assoc_2"/>
</dbReference>
<dbReference type="PANTHER" id="PTHR13779:SF7">
    <property type="entry name" value="ATPASE WRNIP1"/>
    <property type="match status" value="1"/>
</dbReference>
<dbReference type="PANTHER" id="PTHR13779">
    <property type="entry name" value="WERNER HELICASE-INTERACTING PROTEIN 1 FAMILY MEMBER"/>
    <property type="match status" value="1"/>
</dbReference>
<keyword evidence="2" id="KW-0547">Nucleotide-binding</keyword>
<dbReference type="InterPro" id="IPR003959">
    <property type="entry name" value="ATPase_AAA_core"/>
</dbReference>
<dbReference type="InterPro" id="IPR027417">
    <property type="entry name" value="P-loop_NTPase"/>
</dbReference>
<dbReference type="Gene3D" id="1.10.8.60">
    <property type="match status" value="1"/>
</dbReference>
<keyword evidence="3" id="KW-0067">ATP-binding</keyword>
<dbReference type="Pfam" id="PF16193">
    <property type="entry name" value="AAA_assoc_2"/>
    <property type="match status" value="1"/>
</dbReference>